<proteinExistence type="predicted"/>
<keyword evidence="3" id="KW-1185">Reference proteome</keyword>
<reference evidence="2" key="1">
    <citation type="journal article" date="2020" name="G3 (Bethesda)">
        <title>High-Quality Assemblies for Three Invasive Social Wasps from the &lt;i&gt;Vespula&lt;/i&gt; Genus.</title>
        <authorList>
            <person name="Harrop T.W.R."/>
            <person name="Guhlin J."/>
            <person name="McLaughlin G.M."/>
            <person name="Permina E."/>
            <person name="Stockwell P."/>
            <person name="Gilligan J."/>
            <person name="Le Lec M.F."/>
            <person name="Gruber M.A.M."/>
            <person name="Quinn O."/>
            <person name="Lovegrove M."/>
            <person name="Duncan E.J."/>
            <person name="Remnant E.J."/>
            <person name="Van Eeckhoven J."/>
            <person name="Graham B."/>
            <person name="Knapp R.A."/>
            <person name="Langford K.W."/>
            <person name="Kronenberg Z."/>
            <person name="Press M.O."/>
            <person name="Eacker S.M."/>
            <person name="Wilson-Rankin E.E."/>
            <person name="Purcell J."/>
            <person name="Lester P.J."/>
            <person name="Dearden P.K."/>
        </authorList>
    </citation>
    <scope>NUCLEOTIDE SEQUENCE</scope>
    <source>
        <strain evidence="2">Marl-1</strain>
    </source>
</reference>
<comment type="caution">
    <text evidence="2">The sequence shown here is derived from an EMBL/GenBank/DDBJ whole genome shotgun (WGS) entry which is preliminary data.</text>
</comment>
<name>A0A834N221_VESVU</name>
<dbReference type="AlphaFoldDB" id="A0A834N221"/>
<feature type="compositionally biased region" description="Basic and acidic residues" evidence="1">
    <location>
        <begin position="57"/>
        <end position="66"/>
    </location>
</feature>
<feature type="compositionally biased region" description="Basic residues" evidence="1">
    <location>
        <begin position="45"/>
        <end position="56"/>
    </location>
</feature>
<dbReference type="EMBL" id="JACSEA010000010">
    <property type="protein sequence ID" value="KAF7391353.1"/>
    <property type="molecule type" value="Genomic_DNA"/>
</dbReference>
<sequence length="96" mass="11362">MDDNLKGLSLLRWLSFEFPTCTDGKTENRMLCFDGYVKARLISLKKKKKKKKKKQKEKKEGTEKKRENKKKKLRNNESRFVLRFDYRTTGAVSASI</sequence>
<organism evidence="2 3">
    <name type="scientific">Vespula vulgaris</name>
    <name type="common">Yellow jacket</name>
    <name type="synonym">Wasp</name>
    <dbReference type="NCBI Taxonomy" id="7454"/>
    <lineage>
        <taxon>Eukaryota</taxon>
        <taxon>Metazoa</taxon>
        <taxon>Ecdysozoa</taxon>
        <taxon>Arthropoda</taxon>
        <taxon>Hexapoda</taxon>
        <taxon>Insecta</taxon>
        <taxon>Pterygota</taxon>
        <taxon>Neoptera</taxon>
        <taxon>Endopterygota</taxon>
        <taxon>Hymenoptera</taxon>
        <taxon>Apocrita</taxon>
        <taxon>Aculeata</taxon>
        <taxon>Vespoidea</taxon>
        <taxon>Vespidae</taxon>
        <taxon>Vespinae</taxon>
        <taxon>Vespula</taxon>
    </lineage>
</organism>
<gene>
    <name evidence="2" type="ORF">HZH66_009833</name>
</gene>
<evidence type="ECO:0000313" key="3">
    <source>
        <dbReference type="Proteomes" id="UP000614350"/>
    </source>
</evidence>
<feature type="region of interest" description="Disordered" evidence="1">
    <location>
        <begin position="45"/>
        <end position="76"/>
    </location>
</feature>
<protein>
    <submittedName>
        <fullName evidence="2">Uncharacterized protein</fullName>
    </submittedName>
</protein>
<accession>A0A834N221</accession>
<evidence type="ECO:0000256" key="1">
    <source>
        <dbReference type="SAM" id="MobiDB-lite"/>
    </source>
</evidence>
<evidence type="ECO:0000313" key="2">
    <source>
        <dbReference type="EMBL" id="KAF7391353.1"/>
    </source>
</evidence>
<dbReference type="Proteomes" id="UP000614350">
    <property type="component" value="Unassembled WGS sequence"/>
</dbReference>